<dbReference type="RefSeq" id="WP_058512041.1">
    <property type="nucleotide sequence ID" value="NZ_LNYY01000021.1"/>
</dbReference>
<comment type="caution">
    <text evidence="3">The sequence shown here is derived from an EMBL/GenBank/DDBJ whole genome shotgun (WGS) entry which is preliminary data.</text>
</comment>
<dbReference type="SUPFAM" id="SSF55729">
    <property type="entry name" value="Acyl-CoA N-acyltransferases (Nat)"/>
    <property type="match status" value="1"/>
</dbReference>
<evidence type="ECO:0000259" key="2">
    <source>
        <dbReference type="PROSITE" id="PS51186"/>
    </source>
</evidence>
<dbReference type="EMBL" id="LNYY01000021">
    <property type="protein sequence ID" value="KTD67015.1"/>
    <property type="molecule type" value="Genomic_DNA"/>
</dbReference>
<accession>A0A0W0ZD67</accession>
<feature type="region of interest" description="Disordered" evidence="1">
    <location>
        <begin position="243"/>
        <end position="278"/>
    </location>
</feature>
<organism evidence="3 4">
    <name type="scientific">Legionella steelei</name>
    <dbReference type="NCBI Taxonomy" id="947033"/>
    <lineage>
        <taxon>Bacteria</taxon>
        <taxon>Pseudomonadati</taxon>
        <taxon>Pseudomonadota</taxon>
        <taxon>Gammaproteobacteria</taxon>
        <taxon>Legionellales</taxon>
        <taxon>Legionellaceae</taxon>
        <taxon>Legionella</taxon>
    </lineage>
</organism>
<dbReference type="OrthoDB" id="5652962at2"/>
<evidence type="ECO:0000256" key="1">
    <source>
        <dbReference type="SAM" id="MobiDB-lite"/>
    </source>
</evidence>
<keyword evidence="3" id="KW-0808">Transferase</keyword>
<dbReference type="Proteomes" id="UP000054926">
    <property type="component" value="Unassembled WGS sequence"/>
</dbReference>
<sequence>MYTELDNNAVLPSSTHYVLDYPNKNDLSVFFDYVNHESAMAEIYFENEDEAVLEDVTIQLFNNNGKLLHKEGNRCDLMLVLRDNGKIIGFIELRLIQNSEMMSQLYGLFVSEKYRQKGLANLMTAHALDFFVHTGLTSMTVSPSAESLTVYNKFGFYPAELDDVDIKKWFQQTQKERLEQLIEEPSLSLLMDLEMDVCQQAFTSHCKQSAQNFVPFEISQNLKKDLKTNVFDWRKRASSPTLLSDSDLGVLSTPEDHKKRKIESDAQSSLKPEQKNRY</sequence>
<reference evidence="3 4" key="1">
    <citation type="submission" date="2015-11" db="EMBL/GenBank/DDBJ databases">
        <title>Genomic analysis of 38 Legionella species identifies large and diverse effector repertoires.</title>
        <authorList>
            <person name="Burstein D."/>
            <person name="Amaro F."/>
            <person name="Zusman T."/>
            <person name="Lifshitz Z."/>
            <person name="Cohen O."/>
            <person name="Gilbert J.A."/>
            <person name="Pupko T."/>
            <person name="Shuman H.A."/>
            <person name="Segal G."/>
        </authorList>
    </citation>
    <scope>NUCLEOTIDE SEQUENCE [LARGE SCALE GENOMIC DNA]</scope>
    <source>
        <strain evidence="3 4">IMVS3376</strain>
    </source>
</reference>
<dbReference type="InterPro" id="IPR000182">
    <property type="entry name" value="GNAT_dom"/>
</dbReference>
<evidence type="ECO:0000313" key="4">
    <source>
        <dbReference type="Proteomes" id="UP000054926"/>
    </source>
</evidence>
<dbReference type="Pfam" id="PF13673">
    <property type="entry name" value="Acetyltransf_10"/>
    <property type="match status" value="1"/>
</dbReference>
<dbReference type="AlphaFoldDB" id="A0A0W0ZD67"/>
<dbReference type="GO" id="GO:0016747">
    <property type="term" value="F:acyltransferase activity, transferring groups other than amino-acyl groups"/>
    <property type="evidence" value="ECO:0007669"/>
    <property type="project" value="InterPro"/>
</dbReference>
<evidence type="ECO:0000313" key="3">
    <source>
        <dbReference type="EMBL" id="KTD67015.1"/>
    </source>
</evidence>
<gene>
    <name evidence="3" type="ORF">Lste_3221</name>
</gene>
<dbReference type="STRING" id="947033.Lste_3221"/>
<dbReference type="InterPro" id="IPR016181">
    <property type="entry name" value="Acyl_CoA_acyltransferase"/>
</dbReference>
<name>A0A0W0ZD67_9GAMM</name>
<dbReference type="Gene3D" id="3.40.630.30">
    <property type="match status" value="1"/>
</dbReference>
<dbReference type="CDD" id="cd04301">
    <property type="entry name" value="NAT_SF"/>
    <property type="match status" value="1"/>
</dbReference>
<feature type="domain" description="N-acetyltransferase" evidence="2">
    <location>
        <begin position="29"/>
        <end position="196"/>
    </location>
</feature>
<dbReference type="PATRIC" id="fig|947033.5.peg.3427"/>
<keyword evidence="4" id="KW-1185">Reference proteome</keyword>
<dbReference type="PROSITE" id="PS51186">
    <property type="entry name" value="GNAT"/>
    <property type="match status" value="1"/>
</dbReference>
<proteinExistence type="predicted"/>
<protein>
    <submittedName>
        <fullName evidence="3">Acetyltransferase (GNAT) family protein</fullName>
    </submittedName>
</protein>